<keyword evidence="4" id="KW-1185">Reference proteome</keyword>
<evidence type="ECO:0000313" key="4">
    <source>
        <dbReference type="Proteomes" id="UP001500967"/>
    </source>
</evidence>
<feature type="domain" description="GP-PDE" evidence="2">
    <location>
        <begin position="102"/>
        <end position="199"/>
    </location>
</feature>
<evidence type="ECO:0000259" key="2">
    <source>
        <dbReference type="Pfam" id="PF03009"/>
    </source>
</evidence>
<proteinExistence type="predicted"/>
<name>A0ABN0TM93_9ACTN</name>
<feature type="domain" description="GP-PDE" evidence="2">
    <location>
        <begin position="12"/>
        <end position="57"/>
    </location>
</feature>
<accession>A0ABN0TM93</accession>
<organism evidence="3 4">
    <name type="scientific">Cryptosporangium japonicum</name>
    <dbReference type="NCBI Taxonomy" id="80872"/>
    <lineage>
        <taxon>Bacteria</taxon>
        <taxon>Bacillati</taxon>
        <taxon>Actinomycetota</taxon>
        <taxon>Actinomycetes</taxon>
        <taxon>Cryptosporangiales</taxon>
        <taxon>Cryptosporangiaceae</taxon>
        <taxon>Cryptosporangium</taxon>
    </lineage>
</organism>
<dbReference type="PANTHER" id="PTHR46211:SF1">
    <property type="entry name" value="GLYCEROPHOSPHODIESTER PHOSPHODIESTERASE, CYTOPLASMIC"/>
    <property type="match status" value="1"/>
</dbReference>
<protein>
    <recommendedName>
        <fullName evidence="2">GP-PDE domain-containing protein</fullName>
    </recommendedName>
</protein>
<dbReference type="CDD" id="cd08556">
    <property type="entry name" value="GDPD"/>
    <property type="match status" value="1"/>
</dbReference>
<comment type="caution">
    <text evidence="3">The sequence shown here is derived from an EMBL/GenBank/DDBJ whole genome shotgun (WGS) entry which is preliminary data.</text>
</comment>
<feature type="region of interest" description="Disordered" evidence="1">
    <location>
        <begin position="1"/>
        <end position="21"/>
    </location>
</feature>
<dbReference type="EMBL" id="BAAAGX010000004">
    <property type="protein sequence ID" value="GAA0225242.1"/>
    <property type="molecule type" value="Genomic_DNA"/>
</dbReference>
<dbReference type="InterPro" id="IPR017946">
    <property type="entry name" value="PLC-like_Pdiesterase_TIM-brl"/>
</dbReference>
<dbReference type="RefSeq" id="WP_344647358.1">
    <property type="nucleotide sequence ID" value="NZ_BAAAGX010000004.1"/>
</dbReference>
<gene>
    <name evidence="3" type="ORF">GCM10009539_08090</name>
</gene>
<dbReference type="SUPFAM" id="SSF51695">
    <property type="entry name" value="PLC-like phosphodiesterases"/>
    <property type="match status" value="1"/>
</dbReference>
<dbReference type="InterPro" id="IPR030395">
    <property type="entry name" value="GP_PDE_dom"/>
</dbReference>
<evidence type="ECO:0000313" key="3">
    <source>
        <dbReference type="EMBL" id="GAA0225242.1"/>
    </source>
</evidence>
<reference evidence="3 4" key="1">
    <citation type="journal article" date="2019" name="Int. J. Syst. Evol. Microbiol.">
        <title>The Global Catalogue of Microorganisms (GCM) 10K type strain sequencing project: providing services to taxonomists for standard genome sequencing and annotation.</title>
        <authorList>
            <consortium name="The Broad Institute Genomics Platform"/>
            <consortium name="The Broad Institute Genome Sequencing Center for Infectious Disease"/>
            <person name="Wu L."/>
            <person name="Ma J."/>
        </authorList>
    </citation>
    <scope>NUCLEOTIDE SEQUENCE [LARGE SCALE GENOMIC DNA]</scope>
    <source>
        <strain evidence="3 4">JCM 10425</strain>
    </source>
</reference>
<dbReference type="Gene3D" id="3.20.20.190">
    <property type="entry name" value="Phosphatidylinositol (PI) phosphodiesterase"/>
    <property type="match status" value="2"/>
</dbReference>
<evidence type="ECO:0000256" key="1">
    <source>
        <dbReference type="SAM" id="MobiDB-lite"/>
    </source>
</evidence>
<dbReference type="Pfam" id="PF03009">
    <property type="entry name" value="GDPD"/>
    <property type="match status" value="2"/>
</dbReference>
<dbReference type="PANTHER" id="PTHR46211">
    <property type="entry name" value="GLYCEROPHOSPHORYL DIESTER PHOSPHODIESTERASE"/>
    <property type="match status" value="1"/>
</dbReference>
<sequence length="225" mass="24762">MADHDRPLISAHRGGPEGIHRPNSVAAIQAAVRLGVDLVEFDVRRAPDGSFVVGHDAFRGRGEHPPSLRAALEVIAGSRTRAHVDLKETGDEVAIARLCEHHLGSDGFFLTTLEDESVRVLRTAMPHLSVALSLGRVPPLRSVLAELFPGGRIARCSPTMLAVNHHLARAGLLRWAHQRGLRVLAWTVNTPRLIQWAHDEPRLWAFTTDRPRYALALRKPVAPHA</sequence>
<dbReference type="Proteomes" id="UP001500967">
    <property type="component" value="Unassembled WGS sequence"/>
</dbReference>